<dbReference type="InterPro" id="IPR010371">
    <property type="entry name" value="YBR137W-like"/>
</dbReference>
<dbReference type="InterPro" id="IPR005624">
    <property type="entry name" value="PduO/GlcC-like"/>
</dbReference>
<dbReference type="Pfam" id="PF03928">
    <property type="entry name" value="HbpS-like"/>
    <property type="match status" value="1"/>
</dbReference>
<accession>A0ABT5IY42</accession>
<proteinExistence type="inferred from homology"/>
<comment type="similarity">
    <text evidence="1">Belongs to the UPF0303 family.</text>
</comment>
<reference evidence="2 3" key="1">
    <citation type="submission" date="2023-01" db="EMBL/GenBank/DDBJ databases">
        <title>Novel species of the genus Vogesella isolated from rivers.</title>
        <authorList>
            <person name="Lu H."/>
        </authorList>
    </citation>
    <scope>NUCLEOTIDE SEQUENCE [LARGE SCALE GENOMIC DNA]</scope>
    <source>
        <strain evidence="2 3">DC21W</strain>
    </source>
</reference>
<dbReference type="NCBIfam" id="NF002696">
    <property type="entry name" value="PRK02487.1-5"/>
    <property type="match status" value="1"/>
</dbReference>
<keyword evidence="3" id="KW-1185">Reference proteome</keyword>
<dbReference type="PANTHER" id="PTHR28255">
    <property type="match status" value="1"/>
</dbReference>
<evidence type="ECO:0000313" key="2">
    <source>
        <dbReference type="EMBL" id="MDC7717489.1"/>
    </source>
</evidence>
<protein>
    <recommendedName>
        <fullName evidence="1">UPF0303 protein PQU95_09720</fullName>
    </recommendedName>
</protein>
<dbReference type="InterPro" id="IPR038084">
    <property type="entry name" value="PduO/GlcC-like_sf"/>
</dbReference>
<dbReference type="Gene3D" id="3.30.450.150">
    <property type="entry name" value="Haem-degrading domain"/>
    <property type="match status" value="1"/>
</dbReference>
<dbReference type="HAMAP" id="MF_00761">
    <property type="entry name" value="UPF0303"/>
    <property type="match status" value="1"/>
</dbReference>
<name>A0ABT5IY42_9NEIS</name>
<dbReference type="PANTHER" id="PTHR28255:SF1">
    <property type="entry name" value="UPF0303 PROTEIN YBR137W"/>
    <property type="match status" value="1"/>
</dbReference>
<dbReference type="EMBL" id="JAQQLF010000010">
    <property type="protein sequence ID" value="MDC7717489.1"/>
    <property type="molecule type" value="Genomic_DNA"/>
</dbReference>
<comment type="caution">
    <text evidence="2">The sequence shown here is derived from an EMBL/GenBank/DDBJ whole genome shotgun (WGS) entry which is preliminary data.</text>
</comment>
<evidence type="ECO:0000256" key="1">
    <source>
        <dbReference type="HAMAP-Rule" id="MF_00761"/>
    </source>
</evidence>
<gene>
    <name evidence="2" type="ORF">PQU95_09720</name>
</gene>
<evidence type="ECO:0000313" key="3">
    <source>
        <dbReference type="Proteomes" id="UP001219956"/>
    </source>
</evidence>
<dbReference type="Proteomes" id="UP001219956">
    <property type="component" value="Unassembled WGS sequence"/>
</dbReference>
<dbReference type="PIRSF" id="PIRSF008757">
    <property type="entry name" value="UCP008757"/>
    <property type="match status" value="1"/>
</dbReference>
<sequence>MLLQDELALVARQEATLVLPHFDENDAWQLGVALRAQALAQQAPVAIAITVNQQRLFFSMLPGATPANDDWLRRKHNVVQHFQQSSYAVGLACQLKGKTLAERSALPERDYASHGGSFPLRVAGVGCIGSVGVSGLAQRADHELVVAVLARQYGLTDVPRLPL</sequence>
<organism evidence="2 3">
    <name type="scientific">Vogesella aquatica</name>
    <dbReference type="NCBI Taxonomy" id="2984206"/>
    <lineage>
        <taxon>Bacteria</taxon>
        <taxon>Pseudomonadati</taxon>
        <taxon>Pseudomonadota</taxon>
        <taxon>Betaproteobacteria</taxon>
        <taxon>Neisseriales</taxon>
        <taxon>Chromobacteriaceae</taxon>
        <taxon>Vogesella</taxon>
    </lineage>
</organism>
<dbReference type="RefSeq" id="WP_272751801.1">
    <property type="nucleotide sequence ID" value="NZ_JAQQLF010000010.1"/>
</dbReference>
<dbReference type="SUPFAM" id="SSF143744">
    <property type="entry name" value="GlcG-like"/>
    <property type="match status" value="1"/>
</dbReference>